<dbReference type="Proteomes" id="UP001344447">
    <property type="component" value="Unassembled WGS sequence"/>
</dbReference>
<keyword evidence="2" id="KW-0472">Membrane</keyword>
<feature type="compositionally biased region" description="Low complexity" evidence="1">
    <location>
        <begin position="393"/>
        <end position="411"/>
    </location>
</feature>
<dbReference type="AlphaFoldDB" id="A0AAN7U7W6"/>
<gene>
    <name evidence="3" type="ORF">RB653_005583</name>
</gene>
<accession>A0AAN7U7W6</accession>
<feature type="compositionally biased region" description="Polar residues" evidence="1">
    <location>
        <begin position="412"/>
        <end position="426"/>
    </location>
</feature>
<keyword evidence="2" id="KW-1133">Transmembrane helix</keyword>
<keyword evidence="2" id="KW-0812">Transmembrane</keyword>
<evidence type="ECO:0000256" key="1">
    <source>
        <dbReference type="SAM" id="MobiDB-lite"/>
    </source>
</evidence>
<proteinExistence type="predicted"/>
<sequence>MVRQTKIIPIHSIGHNFSGFDKSYPEELYSSLPIIEYTQTIEYINSKLQRDYKSYLLYMIIFAVFGLVPFFIALSVELFRSSLYKNRFERDFDNCLKQVNELIKHRNVVFSFKFTTRIRNMKMLELIITYPDQTNIEIVGNFIVSPEGRNILVLPPPLLSSPLNFDQVQLTTSKKSNKNKVNDKTPILNNNNNNNVNNSIYCTTKVRYKHTERKSNGLKDDSFYGFQDSNYDKSLYNFMLENEYQSMIREFNTVLIRKIEIKKQLIFLLVSTILLIALIGFLLIIPASILYYKKRANYYTHLYNDLNIMVHKYSSIYNSRGITISYSFENSDDFNNDSSPLINLLIIYPKAPHGSPILTNFINNPHQWILAPSSPNAIAPYFTTLNNMIYINNNNNNNNDNNNNSNNNNNNQEQPYQTEQSLNYLI</sequence>
<comment type="caution">
    <text evidence="3">The sequence shown here is derived from an EMBL/GenBank/DDBJ whole genome shotgun (WGS) entry which is preliminary data.</text>
</comment>
<organism evidence="3 4">
    <name type="scientific">Dictyostelium firmibasis</name>
    <dbReference type="NCBI Taxonomy" id="79012"/>
    <lineage>
        <taxon>Eukaryota</taxon>
        <taxon>Amoebozoa</taxon>
        <taxon>Evosea</taxon>
        <taxon>Eumycetozoa</taxon>
        <taxon>Dictyostelia</taxon>
        <taxon>Dictyosteliales</taxon>
        <taxon>Dictyosteliaceae</taxon>
        <taxon>Dictyostelium</taxon>
    </lineage>
</organism>
<keyword evidence="4" id="KW-1185">Reference proteome</keyword>
<feature type="region of interest" description="Disordered" evidence="1">
    <location>
        <begin position="393"/>
        <end position="426"/>
    </location>
</feature>
<protein>
    <submittedName>
        <fullName evidence="3">Uncharacterized protein</fullName>
    </submittedName>
</protein>
<evidence type="ECO:0000313" key="3">
    <source>
        <dbReference type="EMBL" id="KAK5583977.1"/>
    </source>
</evidence>
<reference evidence="3 4" key="1">
    <citation type="submission" date="2023-11" db="EMBL/GenBank/DDBJ databases">
        <title>Dfirmibasis_genome.</title>
        <authorList>
            <person name="Edelbroek B."/>
            <person name="Kjellin J."/>
            <person name="Jerlstrom-Hultqvist J."/>
            <person name="Soderbom F."/>
        </authorList>
    </citation>
    <scope>NUCLEOTIDE SEQUENCE [LARGE SCALE GENOMIC DNA]</scope>
    <source>
        <strain evidence="3 4">TNS-C-14</strain>
    </source>
</reference>
<feature type="transmembrane region" description="Helical" evidence="2">
    <location>
        <begin position="55"/>
        <end position="79"/>
    </location>
</feature>
<evidence type="ECO:0000313" key="4">
    <source>
        <dbReference type="Proteomes" id="UP001344447"/>
    </source>
</evidence>
<dbReference type="EMBL" id="JAVFKY010000001">
    <property type="protein sequence ID" value="KAK5583977.1"/>
    <property type="molecule type" value="Genomic_DNA"/>
</dbReference>
<evidence type="ECO:0000256" key="2">
    <source>
        <dbReference type="SAM" id="Phobius"/>
    </source>
</evidence>
<name>A0AAN7U7W6_9MYCE</name>
<feature type="transmembrane region" description="Helical" evidence="2">
    <location>
        <begin position="265"/>
        <end position="292"/>
    </location>
</feature>